<dbReference type="InterPro" id="IPR017853">
    <property type="entry name" value="GH"/>
</dbReference>
<dbReference type="InterPro" id="IPR001547">
    <property type="entry name" value="Glyco_hydro_5"/>
</dbReference>
<dbReference type="InterPro" id="IPR018087">
    <property type="entry name" value="Glyco_hydro_5_CS"/>
</dbReference>
<accession>A0A4P6JRM9</accession>
<reference evidence="7 8" key="1">
    <citation type="submission" date="2019-01" db="EMBL/GenBank/DDBJ databases">
        <title>Ktedonosporobacter rubrisoli SCAWS-G2.</title>
        <authorList>
            <person name="Huang Y."/>
            <person name="Yan B."/>
        </authorList>
    </citation>
    <scope>NUCLEOTIDE SEQUENCE [LARGE SCALE GENOMIC DNA]</scope>
    <source>
        <strain evidence="7 8">SCAWS-G2</strain>
    </source>
</reference>
<protein>
    <recommendedName>
        <fullName evidence="2">cellulase</fullName>
        <ecNumber evidence="2">3.2.1.4</ecNumber>
    </recommendedName>
</protein>
<dbReference type="KEGG" id="kbs:EPA93_18435"/>
<evidence type="ECO:0000313" key="8">
    <source>
        <dbReference type="Proteomes" id="UP000290365"/>
    </source>
</evidence>
<keyword evidence="3 5" id="KW-0378">Hydrolase</keyword>
<keyword evidence="4 5" id="KW-0326">Glycosidase</keyword>
<keyword evidence="8" id="KW-1185">Reference proteome</keyword>
<feature type="domain" description="Glycoside hydrolase family 5" evidence="6">
    <location>
        <begin position="106"/>
        <end position="348"/>
    </location>
</feature>
<dbReference type="SUPFAM" id="SSF51445">
    <property type="entry name" value="(Trans)glycosidases"/>
    <property type="match status" value="1"/>
</dbReference>
<dbReference type="AlphaFoldDB" id="A0A4P6JRM9"/>
<dbReference type="Proteomes" id="UP000290365">
    <property type="component" value="Chromosome"/>
</dbReference>
<dbReference type="RefSeq" id="WP_129888915.1">
    <property type="nucleotide sequence ID" value="NZ_CP035758.1"/>
</dbReference>
<dbReference type="PANTHER" id="PTHR34142">
    <property type="entry name" value="ENDO-BETA-1,4-GLUCANASE A"/>
    <property type="match status" value="1"/>
</dbReference>
<gene>
    <name evidence="7" type="ORF">EPA93_18435</name>
</gene>
<dbReference type="GO" id="GO:0008810">
    <property type="term" value="F:cellulase activity"/>
    <property type="evidence" value="ECO:0007669"/>
    <property type="project" value="UniProtKB-EC"/>
</dbReference>
<dbReference type="PROSITE" id="PS00659">
    <property type="entry name" value="GLYCOSYL_HYDROL_F5"/>
    <property type="match status" value="1"/>
</dbReference>
<dbReference type="PANTHER" id="PTHR34142:SF1">
    <property type="entry name" value="GLYCOSIDE HYDROLASE FAMILY 5 DOMAIN-CONTAINING PROTEIN"/>
    <property type="match status" value="1"/>
</dbReference>
<evidence type="ECO:0000256" key="2">
    <source>
        <dbReference type="ARBA" id="ARBA00012601"/>
    </source>
</evidence>
<dbReference type="OrthoDB" id="154460at2"/>
<evidence type="ECO:0000313" key="7">
    <source>
        <dbReference type="EMBL" id="QBD77862.1"/>
    </source>
</evidence>
<evidence type="ECO:0000256" key="5">
    <source>
        <dbReference type="RuleBase" id="RU361153"/>
    </source>
</evidence>
<comment type="similarity">
    <text evidence="5">Belongs to the glycosyl hydrolase 5 (cellulase A) family.</text>
</comment>
<name>A0A4P6JRM9_KTERU</name>
<dbReference type="Gene3D" id="3.20.20.80">
    <property type="entry name" value="Glycosidases"/>
    <property type="match status" value="1"/>
</dbReference>
<comment type="catalytic activity">
    <reaction evidence="1">
        <text>Endohydrolysis of (1-&gt;4)-beta-D-glucosidic linkages in cellulose, lichenin and cereal beta-D-glucans.</text>
        <dbReference type="EC" id="3.2.1.4"/>
    </reaction>
</comment>
<evidence type="ECO:0000256" key="4">
    <source>
        <dbReference type="ARBA" id="ARBA00023295"/>
    </source>
</evidence>
<organism evidence="7 8">
    <name type="scientific">Ktedonosporobacter rubrisoli</name>
    <dbReference type="NCBI Taxonomy" id="2509675"/>
    <lineage>
        <taxon>Bacteria</taxon>
        <taxon>Bacillati</taxon>
        <taxon>Chloroflexota</taxon>
        <taxon>Ktedonobacteria</taxon>
        <taxon>Ktedonobacterales</taxon>
        <taxon>Ktedonosporobacteraceae</taxon>
        <taxon>Ktedonosporobacter</taxon>
    </lineage>
</organism>
<evidence type="ECO:0000256" key="3">
    <source>
        <dbReference type="ARBA" id="ARBA00022801"/>
    </source>
</evidence>
<sequence length="389" mass="42782">MRNFKKSIGVIILIAALLANGLLWAKQAMFDKPLAYAAAALPYSAHANGPYKVKGNTIIGADGKPYIFHGIGRDGLEYNCSGEGPFDAEHLAYMGPGHNTTTGGTYWGANTVRLPISESFWFYGAPGYPCTASQYRALLHQTINTLTELKLNVMLDLQWTTADGQSTQGGGPWALPDAASVTFWHDMAMLYKNYTNVLFEIFNEPHPASWSCWLSGCAVTSESGYSDECKCTRTVSYTGIGMQKLADTVRSAGANNLIIISGMNWGYDLSQLSKYPIKGSNIVYDTHPYPYTDKLSATWDASFGQLSGKYPLISAENGEYDCDSTYLNQLYSYFDAHHIGWVAWAWVVNGDPCGYPQIVTDYEGTPASGMGQFIYQKLQSYIPTSKPKK</sequence>
<dbReference type="Pfam" id="PF00150">
    <property type="entry name" value="Cellulase"/>
    <property type="match status" value="1"/>
</dbReference>
<dbReference type="GO" id="GO:0009251">
    <property type="term" value="P:glucan catabolic process"/>
    <property type="evidence" value="ECO:0007669"/>
    <property type="project" value="TreeGrafter"/>
</dbReference>
<proteinExistence type="inferred from homology"/>
<dbReference type="EC" id="3.2.1.4" evidence="2"/>
<evidence type="ECO:0000259" key="6">
    <source>
        <dbReference type="Pfam" id="PF00150"/>
    </source>
</evidence>
<evidence type="ECO:0000256" key="1">
    <source>
        <dbReference type="ARBA" id="ARBA00000966"/>
    </source>
</evidence>
<dbReference type="EMBL" id="CP035758">
    <property type="protein sequence ID" value="QBD77862.1"/>
    <property type="molecule type" value="Genomic_DNA"/>
</dbReference>